<reference evidence="4 5" key="1">
    <citation type="submission" date="2019-03" db="EMBL/GenBank/DDBJ databases">
        <title>Genomic Encyclopedia of Archaeal and Bacterial Type Strains, Phase II (KMG-II): from individual species to whole genera.</title>
        <authorList>
            <person name="Goeker M."/>
        </authorList>
    </citation>
    <scope>NUCLEOTIDE SEQUENCE [LARGE SCALE GENOMIC DNA]</scope>
    <source>
        <strain evidence="4 5">DSM 18435</strain>
    </source>
</reference>
<evidence type="ECO:0000313" key="5">
    <source>
        <dbReference type="Proteomes" id="UP000295468"/>
    </source>
</evidence>
<dbReference type="NCBIfam" id="TIGR04183">
    <property type="entry name" value="Por_Secre_tail"/>
    <property type="match status" value="1"/>
</dbReference>
<proteinExistence type="predicted"/>
<evidence type="ECO:0000259" key="3">
    <source>
        <dbReference type="Pfam" id="PF18962"/>
    </source>
</evidence>
<evidence type="ECO:0000256" key="1">
    <source>
        <dbReference type="ARBA" id="ARBA00022729"/>
    </source>
</evidence>
<sequence>MKTTYFIILLAFTISVSAQQRSGMDKNHEKDSTEFSIYPNPAFDDVVYINSGHYDNKQVTVFDVFGKVVLRERIATGTLNISRLVPGVYVLQLRENEKTMSRKLVVK</sequence>
<dbReference type="InterPro" id="IPR026444">
    <property type="entry name" value="Secre_tail"/>
</dbReference>
<dbReference type="Pfam" id="PF18962">
    <property type="entry name" value="Por_Secre_tail"/>
    <property type="match status" value="1"/>
</dbReference>
<gene>
    <name evidence="4" type="ORF">CLV82_1055</name>
</gene>
<dbReference type="AlphaFoldDB" id="A0A4R6TSB3"/>
<evidence type="ECO:0000313" key="4">
    <source>
        <dbReference type="EMBL" id="TDQ33217.1"/>
    </source>
</evidence>
<protein>
    <submittedName>
        <fullName evidence="4">Putative secreted protein (Por secretion system target)</fullName>
    </submittedName>
</protein>
<dbReference type="OrthoDB" id="862563at2"/>
<keyword evidence="5" id="KW-1185">Reference proteome</keyword>
<dbReference type="Proteomes" id="UP000295468">
    <property type="component" value="Unassembled WGS sequence"/>
</dbReference>
<keyword evidence="1 2" id="KW-0732">Signal</keyword>
<evidence type="ECO:0000256" key="2">
    <source>
        <dbReference type="SAM" id="SignalP"/>
    </source>
</evidence>
<organism evidence="4 5">
    <name type="scientific">Zeaxanthinibacter enoshimensis</name>
    <dbReference type="NCBI Taxonomy" id="392009"/>
    <lineage>
        <taxon>Bacteria</taxon>
        <taxon>Pseudomonadati</taxon>
        <taxon>Bacteroidota</taxon>
        <taxon>Flavobacteriia</taxon>
        <taxon>Flavobacteriales</taxon>
        <taxon>Flavobacteriaceae</taxon>
        <taxon>Zeaxanthinibacter</taxon>
    </lineage>
</organism>
<feature type="chain" id="PRO_5020313020" evidence="2">
    <location>
        <begin position="19"/>
        <end position="107"/>
    </location>
</feature>
<comment type="caution">
    <text evidence="4">The sequence shown here is derived from an EMBL/GenBank/DDBJ whole genome shotgun (WGS) entry which is preliminary data.</text>
</comment>
<feature type="domain" description="Secretion system C-terminal sorting" evidence="3">
    <location>
        <begin position="37"/>
        <end position="106"/>
    </location>
</feature>
<name>A0A4R6TSB3_9FLAO</name>
<feature type="signal peptide" evidence="2">
    <location>
        <begin position="1"/>
        <end position="18"/>
    </location>
</feature>
<dbReference type="RefSeq" id="WP_133643221.1">
    <property type="nucleotide sequence ID" value="NZ_SNYI01000001.1"/>
</dbReference>
<accession>A0A4R6TSB3</accession>
<dbReference type="EMBL" id="SNYI01000001">
    <property type="protein sequence ID" value="TDQ33217.1"/>
    <property type="molecule type" value="Genomic_DNA"/>
</dbReference>